<dbReference type="InterPro" id="IPR050707">
    <property type="entry name" value="HTH_MetabolicPath_Reg"/>
</dbReference>
<evidence type="ECO:0000259" key="4">
    <source>
        <dbReference type="PROSITE" id="PS51077"/>
    </source>
</evidence>
<accession>A0A175R9K2</accession>
<dbReference type="InterPro" id="IPR029016">
    <property type="entry name" value="GAF-like_dom_sf"/>
</dbReference>
<dbReference type="PROSITE" id="PS51078">
    <property type="entry name" value="ICLR_ED"/>
    <property type="match status" value="1"/>
</dbReference>
<dbReference type="EMBL" id="LDPZ01000015">
    <property type="protein sequence ID" value="KTQ96505.1"/>
    <property type="molecule type" value="Genomic_DNA"/>
</dbReference>
<dbReference type="Gene3D" id="3.30.450.40">
    <property type="match status" value="1"/>
</dbReference>
<dbReference type="SUPFAM" id="SSF46785">
    <property type="entry name" value="Winged helix' DNA-binding domain"/>
    <property type="match status" value="1"/>
</dbReference>
<sequence>MSREAPTSRIEGRTEENVPALRRAFQILDLVAGSDGSLNAAEITRGLSLPKSTVHGLLKVMVELNVLVKSSNGSFKLGPHLMRWAHGFLAEVDVVSAFQEFFAVDTALSQYTITLAVLDGDHVVYIGCRNSNQPLGLTFRIGMRLPAPFTATGKMLLSQLPDADLVEMLDGRFPAPMTTQSVSSLDELRKELQIIRQRGYSIDDGEVRAGIICIGSVIRDHSGKVIAGIATSLLRSDSTQEIIEELGARMISIAGRLSQRMGVAAGPDRPVA</sequence>
<dbReference type="InterPro" id="IPR036390">
    <property type="entry name" value="WH_DNA-bd_sf"/>
</dbReference>
<dbReference type="Pfam" id="PF09339">
    <property type="entry name" value="HTH_IclR"/>
    <property type="match status" value="1"/>
</dbReference>
<dbReference type="GO" id="GO:0003700">
    <property type="term" value="F:DNA-binding transcription factor activity"/>
    <property type="evidence" value="ECO:0007669"/>
    <property type="project" value="TreeGrafter"/>
</dbReference>
<dbReference type="SMART" id="SM00346">
    <property type="entry name" value="HTH_ICLR"/>
    <property type="match status" value="1"/>
</dbReference>
<feature type="domain" description="HTH iclR-type" evidence="4">
    <location>
        <begin position="18"/>
        <end position="79"/>
    </location>
</feature>
<evidence type="ECO:0000313" key="7">
    <source>
        <dbReference type="Proteomes" id="UP000078272"/>
    </source>
</evidence>
<keyword evidence="1" id="KW-0805">Transcription regulation</keyword>
<protein>
    <submittedName>
        <fullName evidence="6">IclR family transcriptional regulator</fullName>
    </submittedName>
</protein>
<proteinExistence type="predicted"/>
<evidence type="ECO:0000256" key="2">
    <source>
        <dbReference type="ARBA" id="ARBA00023125"/>
    </source>
</evidence>
<keyword evidence="2" id="KW-0238">DNA-binding</keyword>
<comment type="caution">
    <text evidence="6">The sequence shown here is derived from an EMBL/GenBank/DDBJ whole genome shotgun (WGS) entry which is preliminary data.</text>
</comment>
<dbReference type="STRING" id="401562.NS365_03065"/>
<dbReference type="OrthoDB" id="6057486at2"/>
<dbReference type="GO" id="GO:0003677">
    <property type="term" value="F:DNA binding"/>
    <property type="evidence" value="ECO:0007669"/>
    <property type="project" value="UniProtKB-KW"/>
</dbReference>
<gene>
    <name evidence="6" type="ORF">NS226_07640</name>
</gene>
<dbReference type="Gene3D" id="1.10.10.10">
    <property type="entry name" value="Winged helix-like DNA-binding domain superfamily/Winged helix DNA-binding domain"/>
    <property type="match status" value="1"/>
</dbReference>
<evidence type="ECO:0000256" key="3">
    <source>
        <dbReference type="ARBA" id="ARBA00023163"/>
    </source>
</evidence>
<feature type="domain" description="IclR-ED" evidence="5">
    <location>
        <begin position="80"/>
        <end position="263"/>
    </location>
</feature>
<evidence type="ECO:0000256" key="1">
    <source>
        <dbReference type="ARBA" id="ARBA00023015"/>
    </source>
</evidence>
<dbReference type="InterPro" id="IPR014757">
    <property type="entry name" value="Tscrpt_reg_IclR_C"/>
</dbReference>
<dbReference type="InterPro" id="IPR005471">
    <property type="entry name" value="Tscrpt_reg_IclR_N"/>
</dbReference>
<dbReference type="PANTHER" id="PTHR30136">
    <property type="entry name" value="HELIX-TURN-HELIX TRANSCRIPTIONAL REGULATOR, ICLR FAMILY"/>
    <property type="match status" value="1"/>
</dbReference>
<evidence type="ECO:0000259" key="5">
    <source>
        <dbReference type="PROSITE" id="PS51078"/>
    </source>
</evidence>
<organism evidence="6 7">
    <name type="scientific">Aureimonas ureilytica</name>
    <dbReference type="NCBI Taxonomy" id="401562"/>
    <lineage>
        <taxon>Bacteria</taxon>
        <taxon>Pseudomonadati</taxon>
        <taxon>Pseudomonadota</taxon>
        <taxon>Alphaproteobacteria</taxon>
        <taxon>Hyphomicrobiales</taxon>
        <taxon>Aurantimonadaceae</taxon>
        <taxon>Aureimonas</taxon>
    </lineage>
</organism>
<reference evidence="6 7" key="1">
    <citation type="journal article" date="2016" name="Front. Microbiol.">
        <title>Genomic Resource of Rice Seed Associated Bacteria.</title>
        <authorList>
            <person name="Midha S."/>
            <person name="Bansal K."/>
            <person name="Sharma S."/>
            <person name="Kumar N."/>
            <person name="Patil P.P."/>
            <person name="Chaudhry V."/>
            <person name="Patil P.B."/>
        </authorList>
    </citation>
    <scope>NUCLEOTIDE SEQUENCE [LARGE SCALE GENOMIC DNA]</scope>
    <source>
        <strain evidence="6 7">NS226</strain>
    </source>
</reference>
<keyword evidence="3" id="KW-0804">Transcription</keyword>
<dbReference type="InterPro" id="IPR036388">
    <property type="entry name" value="WH-like_DNA-bd_sf"/>
</dbReference>
<dbReference type="PATRIC" id="fig|401562.3.peg.854"/>
<dbReference type="AlphaFoldDB" id="A0A175R9K2"/>
<dbReference type="PANTHER" id="PTHR30136:SF24">
    <property type="entry name" value="HTH-TYPE TRANSCRIPTIONAL REPRESSOR ALLR"/>
    <property type="match status" value="1"/>
</dbReference>
<dbReference type="SUPFAM" id="SSF55781">
    <property type="entry name" value="GAF domain-like"/>
    <property type="match status" value="1"/>
</dbReference>
<name>A0A175R9K2_9HYPH</name>
<dbReference type="Pfam" id="PF01614">
    <property type="entry name" value="IclR_C"/>
    <property type="match status" value="1"/>
</dbReference>
<dbReference type="PROSITE" id="PS51077">
    <property type="entry name" value="HTH_ICLR"/>
    <property type="match status" value="1"/>
</dbReference>
<dbReference type="Proteomes" id="UP000078272">
    <property type="component" value="Unassembled WGS sequence"/>
</dbReference>
<dbReference type="GO" id="GO:0045892">
    <property type="term" value="P:negative regulation of DNA-templated transcription"/>
    <property type="evidence" value="ECO:0007669"/>
    <property type="project" value="TreeGrafter"/>
</dbReference>
<evidence type="ECO:0000313" key="6">
    <source>
        <dbReference type="EMBL" id="KTQ96505.1"/>
    </source>
</evidence>